<evidence type="ECO:0000256" key="3">
    <source>
        <dbReference type="ARBA" id="ARBA00022527"/>
    </source>
</evidence>
<dbReference type="GO" id="GO:0005524">
    <property type="term" value="F:ATP binding"/>
    <property type="evidence" value="ECO:0007669"/>
    <property type="project" value="UniProtKB-UniRule"/>
</dbReference>
<evidence type="ECO:0000256" key="1">
    <source>
        <dbReference type="ARBA" id="ARBA00001946"/>
    </source>
</evidence>
<evidence type="ECO:0000256" key="8">
    <source>
        <dbReference type="ARBA" id="ARBA00022842"/>
    </source>
</evidence>
<dbReference type="Gene3D" id="1.10.510.10">
    <property type="entry name" value="Transferase(Phosphotransferase) domain 1"/>
    <property type="match status" value="1"/>
</dbReference>
<dbReference type="AlphaFoldDB" id="A0A0N4V0I1"/>
<dbReference type="InterPro" id="IPR051138">
    <property type="entry name" value="PIM_Ser/Thr_kinase"/>
</dbReference>
<dbReference type="Proteomes" id="UP000274131">
    <property type="component" value="Unassembled WGS sequence"/>
</dbReference>
<accession>A0A0N4V0I1</accession>
<reference evidence="16" key="1">
    <citation type="submission" date="2017-02" db="UniProtKB">
        <authorList>
            <consortium name="WormBaseParasite"/>
        </authorList>
    </citation>
    <scope>IDENTIFICATION</scope>
</reference>
<dbReference type="CDD" id="cd14005">
    <property type="entry name" value="STKc_PIM"/>
    <property type="match status" value="1"/>
</dbReference>
<dbReference type="InterPro" id="IPR000719">
    <property type="entry name" value="Prot_kinase_dom"/>
</dbReference>
<gene>
    <name evidence="14" type="ORF">EVEC_LOCUS3133</name>
</gene>
<dbReference type="PROSITE" id="PS00107">
    <property type="entry name" value="PROTEIN_KINASE_ATP"/>
    <property type="match status" value="1"/>
</dbReference>
<dbReference type="Pfam" id="PF00069">
    <property type="entry name" value="Pkinase"/>
    <property type="match status" value="1"/>
</dbReference>
<dbReference type="PROSITE" id="PS50011">
    <property type="entry name" value="PROTEIN_KINASE_DOM"/>
    <property type="match status" value="1"/>
</dbReference>
<dbReference type="PANTHER" id="PTHR22984">
    <property type="entry name" value="SERINE/THREONINE-PROTEIN KINASE PIM"/>
    <property type="match status" value="1"/>
</dbReference>
<keyword evidence="4" id="KW-0808">Transferase</keyword>
<keyword evidence="8" id="KW-0460">Magnesium</keyword>
<comment type="catalytic activity">
    <reaction evidence="10">
        <text>L-seryl-[protein] + ATP = O-phospho-L-seryl-[protein] + ADP + H(+)</text>
        <dbReference type="Rhea" id="RHEA:17989"/>
        <dbReference type="Rhea" id="RHEA-COMP:9863"/>
        <dbReference type="Rhea" id="RHEA-COMP:11604"/>
        <dbReference type="ChEBI" id="CHEBI:15378"/>
        <dbReference type="ChEBI" id="CHEBI:29999"/>
        <dbReference type="ChEBI" id="CHEBI:30616"/>
        <dbReference type="ChEBI" id="CHEBI:83421"/>
        <dbReference type="ChEBI" id="CHEBI:456216"/>
        <dbReference type="EC" id="2.7.11.1"/>
    </reaction>
</comment>
<dbReference type="InterPro" id="IPR011009">
    <property type="entry name" value="Kinase-like_dom_sf"/>
</dbReference>
<dbReference type="FunFam" id="1.10.510.10:FF:000708">
    <property type="entry name" value="serine/threonine-protein kinase par-1-like"/>
    <property type="match status" value="1"/>
</dbReference>
<evidence type="ECO:0000256" key="10">
    <source>
        <dbReference type="ARBA" id="ARBA00048679"/>
    </source>
</evidence>
<evidence type="ECO:0000256" key="12">
    <source>
        <dbReference type="RuleBase" id="RU000304"/>
    </source>
</evidence>
<keyword evidence="15" id="KW-1185">Reference proteome</keyword>
<evidence type="ECO:0000256" key="5">
    <source>
        <dbReference type="ARBA" id="ARBA00022741"/>
    </source>
</evidence>
<dbReference type="EMBL" id="UXUI01007516">
    <property type="protein sequence ID" value="VDD87990.1"/>
    <property type="molecule type" value="Genomic_DNA"/>
</dbReference>
<dbReference type="InterPro" id="IPR008271">
    <property type="entry name" value="Ser/Thr_kinase_AS"/>
</dbReference>
<sequence length="338" mass="38612">MAQLAKKVKKLATFQFLNFKLLLNGRGFARFKKNYKLKGELGRGGFGVVYRAVRTSDETAVAVKFIKRRHVREWGKLNDQKVPMEICMLAKCTEITGVVRLYDWYSMPEGFLIVMERPYPCIDMFDFIRTQTKLDENLAKFLFRQVTETVLECVQKRVIHRDIKDENIVIDLVNGQTRLIDFGAATVLKKTNYTDFQGTRLYCPPEWFLHSLYLGEEAAVWSLGVLLYNMLNGRLPFRNEKDICTSHLLGPLPFYASLTGEAKDLIKKCLQFDPFVRISLKDIAEHTWVKAPTADWFTLSASASVVSPPDSDGDNAEVEVVEGTKPTDLSFLINLACR</sequence>
<dbReference type="GO" id="GO:0004674">
    <property type="term" value="F:protein serine/threonine kinase activity"/>
    <property type="evidence" value="ECO:0007669"/>
    <property type="project" value="UniProtKB-KW"/>
</dbReference>
<evidence type="ECO:0000256" key="4">
    <source>
        <dbReference type="ARBA" id="ARBA00022679"/>
    </source>
</evidence>
<dbReference type="PROSITE" id="PS00108">
    <property type="entry name" value="PROTEIN_KINASE_ST"/>
    <property type="match status" value="1"/>
</dbReference>
<dbReference type="PANTHER" id="PTHR22984:SF29">
    <property type="entry name" value="SERINE_THREONINE-PROTEIN KINASE PIM-1"/>
    <property type="match status" value="1"/>
</dbReference>
<organism evidence="16">
    <name type="scientific">Enterobius vermicularis</name>
    <name type="common">Human pinworm</name>
    <dbReference type="NCBI Taxonomy" id="51028"/>
    <lineage>
        <taxon>Eukaryota</taxon>
        <taxon>Metazoa</taxon>
        <taxon>Ecdysozoa</taxon>
        <taxon>Nematoda</taxon>
        <taxon>Chromadorea</taxon>
        <taxon>Rhabditida</taxon>
        <taxon>Spirurina</taxon>
        <taxon>Oxyuridomorpha</taxon>
        <taxon>Oxyuroidea</taxon>
        <taxon>Oxyuridae</taxon>
        <taxon>Enterobius</taxon>
    </lineage>
</organism>
<dbReference type="OrthoDB" id="193931at2759"/>
<proteinExistence type="inferred from homology"/>
<dbReference type="InterPro" id="IPR017441">
    <property type="entry name" value="Protein_kinase_ATP_BS"/>
</dbReference>
<name>A0A0N4V0I1_ENTVE</name>
<evidence type="ECO:0000256" key="11">
    <source>
        <dbReference type="PROSITE-ProRule" id="PRU10141"/>
    </source>
</evidence>
<protein>
    <recommendedName>
        <fullName evidence="2">non-specific serine/threonine protein kinase</fullName>
        <ecNumber evidence="2">2.7.11.1</ecNumber>
    </recommendedName>
</protein>
<dbReference type="STRING" id="51028.A0A0N4V0I1"/>
<dbReference type="FunFam" id="3.30.200.20:FF:000547">
    <property type="entry name" value="Serine/threonine-protein kinase prk-2"/>
    <property type="match status" value="1"/>
</dbReference>
<comment type="catalytic activity">
    <reaction evidence="9">
        <text>L-threonyl-[protein] + ATP = O-phospho-L-threonyl-[protein] + ADP + H(+)</text>
        <dbReference type="Rhea" id="RHEA:46608"/>
        <dbReference type="Rhea" id="RHEA-COMP:11060"/>
        <dbReference type="Rhea" id="RHEA-COMP:11605"/>
        <dbReference type="ChEBI" id="CHEBI:15378"/>
        <dbReference type="ChEBI" id="CHEBI:30013"/>
        <dbReference type="ChEBI" id="CHEBI:30616"/>
        <dbReference type="ChEBI" id="CHEBI:61977"/>
        <dbReference type="ChEBI" id="CHEBI:456216"/>
        <dbReference type="EC" id="2.7.11.1"/>
    </reaction>
</comment>
<feature type="binding site" evidence="11">
    <location>
        <position position="64"/>
    </location>
    <ligand>
        <name>ATP</name>
        <dbReference type="ChEBI" id="CHEBI:30616"/>
    </ligand>
</feature>
<dbReference type="SMART" id="SM00220">
    <property type="entry name" value="S_TKc"/>
    <property type="match status" value="1"/>
</dbReference>
<keyword evidence="5 11" id="KW-0547">Nucleotide-binding</keyword>
<dbReference type="Gene3D" id="3.30.200.20">
    <property type="entry name" value="Phosphorylase Kinase, domain 1"/>
    <property type="match status" value="1"/>
</dbReference>
<keyword evidence="7 11" id="KW-0067">ATP-binding</keyword>
<comment type="cofactor">
    <cofactor evidence="1">
        <name>Mg(2+)</name>
        <dbReference type="ChEBI" id="CHEBI:18420"/>
    </cofactor>
</comment>
<dbReference type="EC" id="2.7.11.1" evidence="2"/>
<evidence type="ECO:0000256" key="7">
    <source>
        <dbReference type="ARBA" id="ARBA00022840"/>
    </source>
</evidence>
<evidence type="ECO:0000256" key="2">
    <source>
        <dbReference type="ARBA" id="ARBA00012513"/>
    </source>
</evidence>
<dbReference type="WBParaSite" id="EVEC_0000342501-mRNA-1">
    <property type="protein sequence ID" value="EVEC_0000342501-mRNA-1"/>
    <property type="gene ID" value="EVEC_0000342501"/>
</dbReference>
<comment type="similarity">
    <text evidence="12">Belongs to the protein kinase superfamily.</text>
</comment>
<keyword evidence="6" id="KW-0418">Kinase</keyword>
<evidence type="ECO:0000313" key="14">
    <source>
        <dbReference type="EMBL" id="VDD87990.1"/>
    </source>
</evidence>
<evidence type="ECO:0000259" key="13">
    <source>
        <dbReference type="PROSITE" id="PS50011"/>
    </source>
</evidence>
<evidence type="ECO:0000256" key="9">
    <source>
        <dbReference type="ARBA" id="ARBA00047899"/>
    </source>
</evidence>
<evidence type="ECO:0000256" key="6">
    <source>
        <dbReference type="ARBA" id="ARBA00022777"/>
    </source>
</evidence>
<evidence type="ECO:0000313" key="16">
    <source>
        <dbReference type="WBParaSite" id="EVEC_0000342501-mRNA-1"/>
    </source>
</evidence>
<dbReference type="SUPFAM" id="SSF56112">
    <property type="entry name" value="Protein kinase-like (PK-like)"/>
    <property type="match status" value="1"/>
</dbReference>
<evidence type="ECO:0000313" key="15">
    <source>
        <dbReference type="Proteomes" id="UP000274131"/>
    </source>
</evidence>
<dbReference type="GO" id="GO:0005737">
    <property type="term" value="C:cytoplasm"/>
    <property type="evidence" value="ECO:0007669"/>
    <property type="project" value="TreeGrafter"/>
</dbReference>
<feature type="domain" description="Protein kinase" evidence="13">
    <location>
        <begin position="35"/>
        <end position="289"/>
    </location>
</feature>
<reference evidence="14 15" key="2">
    <citation type="submission" date="2018-10" db="EMBL/GenBank/DDBJ databases">
        <authorList>
            <consortium name="Pathogen Informatics"/>
        </authorList>
    </citation>
    <scope>NUCLEOTIDE SEQUENCE [LARGE SCALE GENOMIC DNA]</scope>
</reference>
<keyword evidence="3 12" id="KW-0723">Serine/threonine-protein kinase</keyword>